<evidence type="ECO:0000256" key="3">
    <source>
        <dbReference type="ARBA" id="ARBA00022692"/>
    </source>
</evidence>
<dbReference type="AlphaFoldDB" id="A0A221KK31"/>
<keyword evidence="4 6" id="KW-1133">Transmembrane helix</keyword>
<evidence type="ECO:0000256" key="4">
    <source>
        <dbReference type="ARBA" id="ARBA00022989"/>
    </source>
</evidence>
<keyword evidence="3 6" id="KW-0812">Transmembrane</keyword>
<keyword evidence="9" id="KW-1185">Reference proteome</keyword>
<keyword evidence="8" id="KW-0614">Plasmid</keyword>
<feature type="transmembrane region" description="Helical" evidence="6">
    <location>
        <begin position="20"/>
        <end position="40"/>
    </location>
</feature>
<evidence type="ECO:0000256" key="5">
    <source>
        <dbReference type="ARBA" id="ARBA00023136"/>
    </source>
</evidence>
<geneLocation type="plasmid" evidence="9">
    <name>pvf1</name>
</geneLocation>
<protein>
    <submittedName>
        <fullName evidence="8">Multidrug DMT transporter permease</fullName>
    </submittedName>
</protein>
<dbReference type="PANTHER" id="PTHR42920">
    <property type="entry name" value="OS03G0707200 PROTEIN-RELATED"/>
    <property type="match status" value="1"/>
</dbReference>
<dbReference type="Pfam" id="PF00892">
    <property type="entry name" value="EamA"/>
    <property type="match status" value="2"/>
</dbReference>
<dbReference type="Proteomes" id="UP000199729">
    <property type="component" value="Plasmid pVF1"/>
</dbReference>
<feature type="domain" description="EamA" evidence="7">
    <location>
        <begin position="22"/>
        <end position="156"/>
    </location>
</feature>
<dbReference type="EMBL" id="CP022424">
    <property type="protein sequence ID" value="ASM79227.1"/>
    <property type="molecule type" value="Genomic_DNA"/>
</dbReference>
<feature type="transmembrane region" description="Helical" evidence="6">
    <location>
        <begin position="288"/>
        <end position="307"/>
    </location>
</feature>
<feature type="domain" description="EamA" evidence="7">
    <location>
        <begin position="170"/>
        <end position="305"/>
    </location>
</feature>
<evidence type="ECO:0000313" key="9">
    <source>
        <dbReference type="Proteomes" id="UP000199729"/>
    </source>
</evidence>
<sequence length="308" mass="32788">MCDLGVCVMSFVTSLPRRTAWTGIALAVAGAMAFSGKAILAKLMYRHGVDAVTVVAWRMLMSLPLFALMAIWAGRGKPPLTRQDVIASAGLGFCGYYASSMLDFYGLMYISASLERLILYLGPTLVMGLSVVWFKRPVRRRQWAAAALSYTGAMAVFGHELGHQGPQVALGAALVFASAVTYAIYQLACGEVVKRLGSLRLTGLASSAACVWCLLHFVLVKPLGALVVPTPVLALSALNAVACTVVAVLLVMMAIERIGPTLNAQISMIGPISTIGLGVWVLDEPFTPWLLLGTALVLTGVTLATRWR</sequence>
<reference evidence="8 9" key="1">
    <citation type="submission" date="2017-07" db="EMBL/GenBank/DDBJ databases">
        <title>Complete Genome Sequence of the cosmetic ferment Vitreoscilla filiformis (ATCC15551).</title>
        <authorList>
            <person name="Contreras S."/>
            <person name="Sagory-Zalkind P."/>
            <person name="Blanquart H."/>
            <person name="Iltis A."/>
            <person name="Morand S.C."/>
        </authorList>
    </citation>
    <scope>NUCLEOTIDE SEQUENCE [LARGE SCALE GENOMIC DNA]</scope>
    <source>
        <strain evidence="8 9">ATCC 15551</strain>
        <plasmid evidence="9">Plasmid pvf1</plasmid>
    </source>
</reference>
<dbReference type="PANTHER" id="PTHR42920:SF5">
    <property type="entry name" value="EAMA DOMAIN-CONTAINING PROTEIN"/>
    <property type="match status" value="1"/>
</dbReference>
<dbReference type="KEGG" id="vff:VITFI_CDS3450"/>
<feature type="transmembrane region" description="Helical" evidence="6">
    <location>
        <begin position="201"/>
        <end position="220"/>
    </location>
</feature>
<feature type="transmembrane region" description="Helical" evidence="6">
    <location>
        <begin position="168"/>
        <end position="189"/>
    </location>
</feature>
<proteinExistence type="predicted"/>
<keyword evidence="5 6" id="KW-0472">Membrane</keyword>
<evidence type="ECO:0000259" key="7">
    <source>
        <dbReference type="Pfam" id="PF00892"/>
    </source>
</evidence>
<dbReference type="InterPro" id="IPR051258">
    <property type="entry name" value="Diverse_Substrate_Transporter"/>
</dbReference>
<dbReference type="InterPro" id="IPR000620">
    <property type="entry name" value="EamA_dom"/>
</dbReference>
<comment type="subcellular location">
    <subcellularLocation>
        <location evidence="1">Cell membrane</location>
        <topology evidence="1">Multi-pass membrane protein</topology>
    </subcellularLocation>
</comment>
<evidence type="ECO:0000256" key="6">
    <source>
        <dbReference type="SAM" id="Phobius"/>
    </source>
</evidence>
<keyword evidence="2" id="KW-1003">Cell membrane</keyword>
<dbReference type="SUPFAM" id="SSF103481">
    <property type="entry name" value="Multidrug resistance efflux transporter EmrE"/>
    <property type="match status" value="2"/>
</dbReference>
<gene>
    <name evidence="8" type="ORF">VITFI_CDS3450</name>
</gene>
<accession>A0A221KK31</accession>
<evidence type="ECO:0000256" key="2">
    <source>
        <dbReference type="ARBA" id="ARBA00022475"/>
    </source>
</evidence>
<feature type="transmembrane region" description="Helical" evidence="6">
    <location>
        <begin position="85"/>
        <end position="105"/>
    </location>
</feature>
<organism evidence="8 9">
    <name type="scientific">Vitreoscilla filiformis</name>
    <dbReference type="NCBI Taxonomy" id="63"/>
    <lineage>
        <taxon>Bacteria</taxon>
        <taxon>Pseudomonadati</taxon>
        <taxon>Pseudomonadota</taxon>
        <taxon>Betaproteobacteria</taxon>
        <taxon>Neisseriales</taxon>
        <taxon>Neisseriaceae</taxon>
        <taxon>Vitreoscilla</taxon>
    </lineage>
</organism>
<name>A0A221KK31_VITFI</name>
<evidence type="ECO:0000256" key="1">
    <source>
        <dbReference type="ARBA" id="ARBA00004651"/>
    </source>
</evidence>
<feature type="transmembrane region" description="Helical" evidence="6">
    <location>
        <begin position="262"/>
        <end position="282"/>
    </location>
</feature>
<dbReference type="InterPro" id="IPR037185">
    <property type="entry name" value="EmrE-like"/>
</dbReference>
<feature type="transmembrane region" description="Helical" evidence="6">
    <location>
        <begin position="52"/>
        <end position="73"/>
    </location>
</feature>
<feature type="transmembrane region" description="Helical" evidence="6">
    <location>
        <begin position="117"/>
        <end position="134"/>
    </location>
</feature>
<dbReference type="GO" id="GO:0005886">
    <property type="term" value="C:plasma membrane"/>
    <property type="evidence" value="ECO:0007669"/>
    <property type="project" value="UniProtKB-SubCell"/>
</dbReference>
<evidence type="ECO:0000313" key="8">
    <source>
        <dbReference type="EMBL" id="ASM79227.1"/>
    </source>
</evidence>
<feature type="transmembrane region" description="Helical" evidence="6">
    <location>
        <begin position="232"/>
        <end position="255"/>
    </location>
</feature>